<dbReference type="SMART" id="SM00235">
    <property type="entry name" value="ZnMc"/>
    <property type="match status" value="1"/>
</dbReference>
<dbReference type="AlphaFoldDB" id="A0A498M047"/>
<dbReference type="Pfam" id="PF00045">
    <property type="entry name" value="Hemopexin"/>
    <property type="match status" value="3"/>
</dbReference>
<keyword evidence="9" id="KW-0677">Repeat</keyword>
<dbReference type="GO" id="GO:0005615">
    <property type="term" value="C:extracellular space"/>
    <property type="evidence" value="ECO:0007669"/>
    <property type="project" value="TreeGrafter"/>
</dbReference>
<protein>
    <recommendedName>
        <fullName evidence="3">Collagenase 3</fullName>
    </recommendedName>
    <alternativeName>
        <fullName evidence="18">Matrix metalloproteinase-13</fullName>
    </alternativeName>
</protein>
<evidence type="ECO:0000256" key="13">
    <source>
        <dbReference type="ARBA" id="ARBA00023049"/>
    </source>
</evidence>
<comment type="cofactor">
    <cofactor evidence="19">
        <name>Zn(2+)</name>
        <dbReference type="ChEBI" id="CHEBI:29105"/>
    </cofactor>
    <text evidence="19">Binds 2 Zn(2+) ions per subunit.</text>
</comment>
<comment type="cofactor">
    <cofactor evidence="19">
        <name>Ca(2+)</name>
        <dbReference type="ChEBI" id="CHEBI:29108"/>
    </cofactor>
    <text evidence="19">Can bind about 5 Ca(2+) ions per subunit.</text>
</comment>
<keyword evidence="6" id="KW-0645">Protease</keyword>
<evidence type="ECO:0000256" key="8">
    <source>
        <dbReference type="ARBA" id="ARBA00022729"/>
    </source>
</evidence>
<feature type="binding site" evidence="19">
    <location>
        <position position="174"/>
    </location>
    <ligand>
        <name>Ca(2+)</name>
        <dbReference type="ChEBI" id="CHEBI:29108"/>
        <label>3</label>
    </ligand>
</feature>
<evidence type="ECO:0000256" key="18">
    <source>
        <dbReference type="ARBA" id="ARBA00031807"/>
    </source>
</evidence>
<evidence type="ECO:0000256" key="1">
    <source>
        <dbReference type="ARBA" id="ARBA00004498"/>
    </source>
</evidence>
<keyword evidence="15" id="KW-0865">Zymogen</keyword>
<evidence type="ECO:0000256" key="9">
    <source>
        <dbReference type="ARBA" id="ARBA00022737"/>
    </source>
</evidence>
<feature type="binding site" evidence="19">
    <location>
        <position position="327"/>
    </location>
    <ligand>
        <name>Ca(2+)</name>
        <dbReference type="ChEBI" id="CHEBI:29108"/>
        <label>5</label>
    </ligand>
</feature>
<organism evidence="24 26">
    <name type="scientific">Labeo rohita</name>
    <name type="common">Indian major carp</name>
    <name type="synonym">Cyprinus rohita</name>
    <dbReference type="NCBI Taxonomy" id="84645"/>
    <lineage>
        <taxon>Eukaryota</taxon>
        <taxon>Metazoa</taxon>
        <taxon>Chordata</taxon>
        <taxon>Craniata</taxon>
        <taxon>Vertebrata</taxon>
        <taxon>Euteleostomi</taxon>
        <taxon>Actinopterygii</taxon>
        <taxon>Neopterygii</taxon>
        <taxon>Teleostei</taxon>
        <taxon>Ostariophysi</taxon>
        <taxon>Cypriniformes</taxon>
        <taxon>Cyprinidae</taxon>
        <taxon>Labeoninae</taxon>
        <taxon>Labeonini</taxon>
        <taxon>Labeo</taxon>
    </lineage>
</organism>
<feature type="repeat" description="Hemopexin" evidence="21">
    <location>
        <begin position="273"/>
        <end position="319"/>
    </location>
</feature>
<dbReference type="SUPFAM" id="SSF50923">
    <property type="entry name" value="Hemopexin-like domain"/>
    <property type="match status" value="1"/>
</dbReference>
<dbReference type="InterPro" id="IPR001818">
    <property type="entry name" value="Pept_M10_metallopeptidase"/>
</dbReference>
<evidence type="ECO:0000256" key="19">
    <source>
        <dbReference type="PIRSR" id="PIRSR621190-2"/>
    </source>
</evidence>
<evidence type="ECO:0000256" key="16">
    <source>
        <dbReference type="ARBA" id="ARBA00023157"/>
    </source>
</evidence>
<dbReference type="GO" id="GO:0004222">
    <property type="term" value="F:metalloendopeptidase activity"/>
    <property type="evidence" value="ECO:0007669"/>
    <property type="project" value="InterPro"/>
</dbReference>
<dbReference type="GO" id="GO:0006508">
    <property type="term" value="P:proteolysis"/>
    <property type="evidence" value="ECO:0007669"/>
    <property type="project" value="UniProtKB-KW"/>
</dbReference>
<dbReference type="GO" id="GO:0030574">
    <property type="term" value="P:collagen catabolic process"/>
    <property type="evidence" value="ECO:0007669"/>
    <property type="project" value="UniProtKB-KW"/>
</dbReference>
<feature type="binding site" evidence="19">
    <location>
        <position position="197"/>
    </location>
    <ligand>
        <name>Ca(2+)</name>
        <dbReference type="ChEBI" id="CHEBI:29108"/>
        <label>3</label>
    </ligand>
</feature>
<evidence type="ECO:0000256" key="21">
    <source>
        <dbReference type="PROSITE-ProRule" id="PRU01011"/>
    </source>
</evidence>
<evidence type="ECO:0000313" key="26">
    <source>
        <dbReference type="Proteomes" id="UP000290572"/>
    </source>
</evidence>
<dbReference type="GO" id="GO:0031012">
    <property type="term" value="C:extracellular matrix"/>
    <property type="evidence" value="ECO:0007669"/>
    <property type="project" value="InterPro"/>
</dbReference>
<feature type="repeat" description="Hemopexin" evidence="21">
    <location>
        <begin position="223"/>
        <end position="272"/>
    </location>
</feature>
<name>A0A498M047_LABRO</name>
<dbReference type="Gene3D" id="2.110.10.10">
    <property type="entry name" value="Hemopexin-like domain"/>
    <property type="match status" value="1"/>
</dbReference>
<dbReference type="Proteomes" id="UP000290572">
    <property type="component" value="Unassembled WGS sequence"/>
</dbReference>
<feature type="binding site" evidence="19">
    <location>
        <position position="182"/>
    </location>
    <ligand>
        <name>Zn(2+)</name>
        <dbReference type="ChEBI" id="CHEBI:29105"/>
        <label>1</label>
    </ligand>
</feature>
<feature type="domain" description="Peptidase metallopeptidase" evidence="23">
    <location>
        <begin position="104"/>
        <end position="310"/>
    </location>
</feature>
<feature type="binding site" evidence="19">
    <location>
        <position position="198"/>
    </location>
    <ligand>
        <name>Ca(2+)</name>
        <dbReference type="ChEBI" id="CHEBI:29108"/>
        <label>1</label>
    </ligand>
</feature>
<keyword evidence="7 19" id="KW-0479">Metal-binding</keyword>
<evidence type="ECO:0000256" key="5">
    <source>
        <dbReference type="ARBA" id="ARBA00022530"/>
    </source>
</evidence>
<keyword evidence="10" id="KW-0378">Hydrolase</keyword>
<dbReference type="PROSITE" id="PS00024">
    <property type="entry name" value="HEMOPEXIN"/>
    <property type="match status" value="1"/>
</dbReference>
<dbReference type="GO" id="GO:0008270">
    <property type="term" value="F:zinc ion binding"/>
    <property type="evidence" value="ECO:0007669"/>
    <property type="project" value="InterPro"/>
</dbReference>
<feature type="binding site" evidence="19">
    <location>
        <position position="175"/>
    </location>
    <ligand>
        <name>Ca(2+)</name>
        <dbReference type="ChEBI" id="CHEBI:29108"/>
        <label>3</label>
    </ligand>
</feature>
<evidence type="ECO:0000256" key="10">
    <source>
        <dbReference type="ARBA" id="ARBA00022801"/>
    </source>
</evidence>
<evidence type="ECO:0000256" key="12">
    <source>
        <dbReference type="ARBA" id="ARBA00022837"/>
    </source>
</evidence>
<keyword evidence="13" id="KW-0482">Metalloprotease</keyword>
<evidence type="ECO:0000256" key="22">
    <source>
        <dbReference type="SAM" id="SignalP"/>
    </source>
</evidence>
<evidence type="ECO:0000256" key="2">
    <source>
        <dbReference type="ARBA" id="ARBA00010370"/>
    </source>
</evidence>
<keyword evidence="8 22" id="KW-0732">Signal</keyword>
<dbReference type="PIRSF" id="PIRSF001191">
    <property type="entry name" value="Peptidase_M10A_matrix"/>
    <property type="match status" value="1"/>
</dbReference>
<dbReference type="Pfam" id="PF00413">
    <property type="entry name" value="Peptidase_M10"/>
    <property type="match status" value="1"/>
</dbReference>
<keyword evidence="14" id="KW-0177">Collagen degradation</keyword>
<dbReference type="PANTHER" id="PTHR10201">
    <property type="entry name" value="MATRIX METALLOPROTEINASE"/>
    <property type="match status" value="1"/>
</dbReference>
<feature type="binding site" evidence="19">
    <location>
        <position position="195"/>
    </location>
    <ligand>
        <name>Zn(2+)</name>
        <dbReference type="ChEBI" id="CHEBI:29105"/>
        <label>1</label>
    </ligand>
</feature>
<dbReference type="PANTHER" id="PTHR10201:SF165">
    <property type="entry name" value="COLLAGENASE 3"/>
    <property type="match status" value="1"/>
</dbReference>
<sequence length="392" mass="44873">MGNLWLGLFTLLQPAVLYACPLPLLGVSADGDLEFAEVYLEKFYNYKPVTGRRRRAAEPNLFQAKLREMQHFFGLEESGNVDPQTIAAMRSARCGLSDVEKFRKTMRWTNRTLTYRISRFSSKLTAAQVRTAFRQAWKLWAQAVPLKFRRQRKSDADIVISFNSKDHEDGSPFDGEGGILAHAFFPGPGIGGDVHFDDEEAWSTTNAKGKRAISLDRLPPKTPDKCDTTLSFDAVTGLQQELIFFKDRFMWRVHPSFEQIGITLITSLWPELPAHIDAAYENTNKNTMLVFKGSQYWEVSSLKVKHGYPRNISEFGFPSTVRSIDAALYLRERRLTDFFIGGECWRFDEDAGWMMEGFPKPIAHEWPGIDSPVDAAVVHDGWYYLWKHFLSF</sequence>
<dbReference type="InterPro" id="IPR036365">
    <property type="entry name" value="PGBD-like_sf"/>
</dbReference>
<dbReference type="CDD" id="cd00094">
    <property type="entry name" value="HX"/>
    <property type="match status" value="1"/>
</dbReference>
<evidence type="ECO:0000256" key="3">
    <source>
        <dbReference type="ARBA" id="ARBA00018037"/>
    </source>
</evidence>
<evidence type="ECO:0000256" key="17">
    <source>
        <dbReference type="ARBA" id="ARBA00023180"/>
    </source>
</evidence>
<feature type="modified residue" description="Phosphotyrosine; by PKDCC" evidence="20">
    <location>
        <position position="308"/>
    </location>
</feature>
<feature type="binding site" evidence="19">
    <location>
        <position position="169"/>
    </location>
    <ligand>
        <name>Zn(2+)</name>
        <dbReference type="ChEBI" id="CHEBI:29105"/>
        <label>1</label>
    </ligand>
</feature>
<dbReference type="InterPro" id="IPR036375">
    <property type="entry name" value="Hemopexin-like_dom_sf"/>
</dbReference>
<dbReference type="GO" id="GO:0030198">
    <property type="term" value="P:extracellular matrix organization"/>
    <property type="evidence" value="ECO:0007669"/>
    <property type="project" value="TreeGrafter"/>
</dbReference>
<evidence type="ECO:0000256" key="11">
    <source>
        <dbReference type="ARBA" id="ARBA00022833"/>
    </source>
</evidence>
<evidence type="ECO:0000256" key="7">
    <source>
        <dbReference type="ARBA" id="ARBA00022723"/>
    </source>
</evidence>
<dbReference type="PRINTS" id="PR00138">
    <property type="entry name" value="MATRIXIN"/>
</dbReference>
<feature type="binding site" description="in inhibited form" evidence="19">
    <location>
        <position position="94"/>
    </location>
    <ligand>
        <name>Zn(2+)</name>
        <dbReference type="ChEBI" id="CHEBI:29105"/>
        <label>2</label>
        <note>catalytic</note>
    </ligand>
</feature>
<feature type="binding site" evidence="19">
    <location>
        <position position="277"/>
    </location>
    <ligand>
        <name>Ca(2+)</name>
        <dbReference type="ChEBI" id="CHEBI:29108"/>
        <label>4</label>
    </ligand>
</feature>
<dbReference type="SUPFAM" id="SSF55486">
    <property type="entry name" value="Metalloproteases ('zincins'), catalytic domain"/>
    <property type="match status" value="1"/>
</dbReference>
<evidence type="ECO:0000256" key="14">
    <source>
        <dbReference type="ARBA" id="ARBA00023105"/>
    </source>
</evidence>
<dbReference type="Gene3D" id="3.40.390.10">
    <property type="entry name" value="Collagenase (Catalytic Domain)"/>
    <property type="match status" value="1"/>
</dbReference>
<evidence type="ECO:0000259" key="23">
    <source>
        <dbReference type="SMART" id="SM00235"/>
    </source>
</evidence>
<feature type="binding site" evidence="19">
    <location>
        <position position="157"/>
    </location>
    <ligand>
        <name>Ca(2+)</name>
        <dbReference type="ChEBI" id="CHEBI:29108"/>
        <label>2</label>
    </ligand>
</feature>
<feature type="binding site" evidence="19">
    <location>
        <position position="167"/>
    </location>
    <ligand>
        <name>Zn(2+)</name>
        <dbReference type="ChEBI" id="CHEBI:29105"/>
        <label>1</label>
    </ligand>
</feature>
<comment type="caution">
    <text evidence="24">The sequence shown here is derived from an EMBL/GenBank/DDBJ whole genome shotgun (WGS) entry which is preliminary data.</text>
</comment>
<dbReference type="InterPro" id="IPR000585">
    <property type="entry name" value="Hemopexin-like_dom"/>
</dbReference>
<dbReference type="InterPro" id="IPR021190">
    <property type="entry name" value="Pept_M10A"/>
</dbReference>
<feature type="binding site" evidence="19">
    <location>
        <position position="193"/>
    </location>
    <ligand>
        <name>Ca(2+)</name>
        <dbReference type="ChEBI" id="CHEBI:29108"/>
        <label>2</label>
    </ligand>
</feature>
<dbReference type="Pfam" id="PF01471">
    <property type="entry name" value="PG_binding_1"/>
    <property type="match status" value="1"/>
</dbReference>
<evidence type="ECO:0000313" key="24">
    <source>
        <dbReference type="EMBL" id="RXN13193.1"/>
    </source>
</evidence>
<keyword evidence="26" id="KW-1185">Reference proteome</keyword>
<keyword evidence="4" id="KW-0964">Secreted</keyword>
<feature type="binding site" evidence="19">
    <location>
        <position position="233"/>
    </location>
    <ligand>
        <name>Ca(2+)</name>
        <dbReference type="ChEBI" id="CHEBI:29108"/>
        <label>4</label>
    </ligand>
</feature>
<evidence type="ECO:0000256" key="6">
    <source>
        <dbReference type="ARBA" id="ARBA00022670"/>
    </source>
</evidence>
<feature type="binding site" evidence="19">
    <location>
        <position position="279"/>
    </location>
    <ligand>
        <name>Ca(2+)</name>
        <dbReference type="ChEBI" id="CHEBI:29108"/>
        <label>5</label>
    </ligand>
</feature>
<keyword evidence="17" id="KW-0325">Glycoprotein</keyword>
<gene>
    <name evidence="25" type="ORF">ROHU_004605</name>
    <name evidence="24" type="ORF">ROHU_029180</name>
</gene>
<comment type="similarity">
    <text evidence="2">Belongs to the peptidase M10A family.</text>
</comment>
<reference evidence="24 26" key="1">
    <citation type="submission" date="2018-03" db="EMBL/GenBank/DDBJ databases">
        <title>Draft genome sequence of Rohu Carp (Labeo rohita).</title>
        <authorList>
            <person name="Das P."/>
            <person name="Kushwaha B."/>
            <person name="Joshi C.G."/>
            <person name="Kumar D."/>
            <person name="Nagpure N.S."/>
            <person name="Sahoo L."/>
            <person name="Das S.P."/>
            <person name="Bit A."/>
            <person name="Patnaik S."/>
            <person name="Meher P.K."/>
            <person name="Jayasankar P."/>
            <person name="Koringa P.G."/>
            <person name="Patel N.V."/>
            <person name="Hinsu A.T."/>
            <person name="Kumar R."/>
            <person name="Pandey M."/>
            <person name="Agarwal S."/>
            <person name="Srivastava S."/>
            <person name="Singh M."/>
            <person name="Iquebal M.A."/>
            <person name="Jaiswal S."/>
            <person name="Angadi U.B."/>
            <person name="Kumar N."/>
            <person name="Raza M."/>
            <person name="Shah T.M."/>
            <person name="Rai A."/>
            <person name="Jena J.K."/>
        </authorList>
    </citation>
    <scope>NUCLEOTIDE SEQUENCE [LARGE SCALE GENOMIC DNA]</scope>
    <source>
        <strain evidence="24">DASCIFA01</strain>
        <tissue evidence="24">Testis</tissue>
    </source>
</reference>
<keyword evidence="12 19" id="KW-0106">Calcium</keyword>
<keyword evidence="16" id="KW-1015">Disulfide bond</keyword>
<feature type="binding site" evidence="19">
    <location>
        <position position="200"/>
    </location>
    <ligand>
        <name>Ca(2+)</name>
        <dbReference type="ChEBI" id="CHEBI:29108"/>
        <label>1</label>
    </ligand>
</feature>
<evidence type="ECO:0000256" key="4">
    <source>
        <dbReference type="ARBA" id="ARBA00022525"/>
    </source>
</evidence>
<dbReference type="SUPFAM" id="SSF47090">
    <property type="entry name" value="PGBD-like"/>
    <property type="match status" value="1"/>
</dbReference>
<feature type="chain" id="PRO_5033439897" description="Collagenase 3" evidence="22">
    <location>
        <begin position="20"/>
        <end position="392"/>
    </location>
</feature>
<keyword evidence="11 19" id="KW-0862">Zinc</keyword>
<evidence type="ECO:0000313" key="25">
    <source>
        <dbReference type="EMBL" id="RXN32621.1"/>
    </source>
</evidence>
<dbReference type="SMART" id="SM00120">
    <property type="entry name" value="HX"/>
    <property type="match status" value="3"/>
</dbReference>
<keyword evidence="5" id="KW-0272">Extracellular matrix</keyword>
<feature type="binding site" evidence="19">
    <location>
        <position position="191"/>
    </location>
    <ligand>
        <name>Ca(2+)</name>
        <dbReference type="ChEBI" id="CHEBI:29108"/>
        <label>2</label>
    </ligand>
</feature>
<dbReference type="InterPro" id="IPR018486">
    <property type="entry name" value="Hemopexin_CS"/>
</dbReference>
<dbReference type="FunFam" id="2.110.10.10:FF:000002">
    <property type="entry name" value="Matrix metallopeptidase 3"/>
    <property type="match status" value="1"/>
</dbReference>
<dbReference type="InterPro" id="IPR024079">
    <property type="entry name" value="MetalloPept_cat_dom_sf"/>
</dbReference>
<feature type="binding site" evidence="19">
    <location>
        <position position="374"/>
    </location>
    <ligand>
        <name>Ca(2+)</name>
        <dbReference type="ChEBI" id="CHEBI:29108"/>
        <label>4</label>
    </ligand>
</feature>
<dbReference type="InterPro" id="IPR006026">
    <property type="entry name" value="Peptidase_Metallo"/>
</dbReference>
<dbReference type="EMBL" id="QBIY01011360">
    <property type="protein sequence ID" value="RXN32621.1"/>
    <property type="molecule type" value="Genomic_DNA"/>
</dbReference>
<proteinExistence type="inferred from homology"/>
<evidence type="ECO:0000256" key="20">
    <source>
        <dbReference type="PIRSR" id="PIRSR621190-4"/>
    </source>
</evidence>
<dbReference type="STRING" id="84645.A0A498M047"/>
<dbReference type="EMBL" id="QBIY01012998">
    <property type="protein sequence ID" value="RXN13193.1"/>
    <property type="molecule type" value="Genomic_DNA"/>
</dbReference>
<dbReference type="InterPro" id="IPR002477">
    <property type="entry name" value="Peptidoglycan-bd-like"/>
</dbReference>
<feature type="repeat" description="Hemopexin" evidence="21">
    <location>
        <begin position="321"/>
        <end position="369"/>
    </location>
</feature>
<accession>A0A498M047</accession>
<comment type="subcellular location">
    <subcellularLocation>
        <location evidence="1">Secreted</location>
        <location evidence="1">Extracellular space</location>
        <location evidence="1">Extracellular matrix</location>
    </subcellularLocation>
</comment>
<dbReference type="PROSITE" id="PS51642">
    <property type="entry name" value="HEMOPEXIN_2"/>
    <property type="match status" value="3"/>
</dbReference>
<feature type="binding site" evidence="19">
    <location>
        <position position="200"/>
    </location>
    <ligand>
        <name>Ca(2+)</name>
        <dbReference type="ChEBI" id="CHEBI:29108"/>
        <label>3</label>
    </ligand>
</feature>
<feature type="signal peptide" evidence="22">
    <location>
        <begin position="1"/>
        <end position="19"/>
    </location>
</feature>
<evidence type="ECO:0000256" key="15">
    <source>
        <dbReference type="ARBA" id="ARBA00023145"/>
    </source>
</evidence>
<dbReference type="InterPro" id="IPR018487">
    <property type="entry name" value="Hemopexin-like_repeat"/>
</dbReference>